<dbReference type="AlphaFoldDB" id="A0A4U1CLZ5"/>
<accession>A0A4U1CLZ5</accession>
<keyword evidence="3" id="KW-1185">Reference proteome</keyword>
<sequence>MIRLLVLIVCSFFSYELSAQTVITGTVSNNTDGKPLAGTSVTIKDKTGVLVYGLTNEKGDYKLSFKSEEDSLQLIVAGLNFKKQVRMFDNKSQNLNFAIISETIKLKEIKIKPPKIRQLSDTLNYLVDAFSDQNDRSIGDVLKKMPGITVKDDGAIFYNNKPINKFYIENKDLLQGRYGIATNNVQAKDVATVQVLENHQPIKALKDKEFTDEGAINLKLKDGAKGVLVANAQLGAGASPVLWNNELTSMYFNKDRQNMNAYKGNNSGLDAGAELASFYGGSGGASPSGSLYVQSPSSPGISQKRYLFNRSHAATINNLWAYDKDFQVTANLNYLNDNQEKESYSQSVYYLPGDSMLTIEESLASTRQINSLDGSLQVNANRDKYYMDNTLKFNGKWAAEKGNVLNGSELVQHLNSPAISLNNNFSIIRNYKKTTLKVYSYNAYSQAPQTLKVQPLLYPELFNQPGTPGVMQQSLHESQFSSRSRVVYGLDHGSFKHNYGIGFNANLQNFRSDLQALSTDGILSGADDSLKNDMQWNTYEVFINPDYTYAKNKLRVSLSLPLTYNYLNVVDKFADHDKNSDRLFFNPSFSLRYELTLLWNVSFRAQRSNNIGGLSNGFSGYILQSYRSLVRNESDLPERQAQSYSLDVGYRHPIHAIFFNFGTSYSKNKSNLLYGYDYSGIRSQQRTYNLTNYNEGYNLFGKISKGIDAIASTLVVDVNYSGSKASQISQGEIVNFKNENYGINPSISTKIKKLGSFSYSYQYNRSKNKTEQGDKFSPISSIRQRGQFNLFPAKTLTLNIALEHFYNSAIRGKNGSDQSMYFSDLGAKYTWKRMEFNLEYNNIFNTKQYISATYSDISTFFTSYNLRPAQVMMKVRFKIL</sequence>
<dbReference type="SUPFAM" id="SSF49464">
    <property type="entry name" value="Carboxypeptidase regulatory domain-like"/>
    <property type="match status" value="1"/>
</dbReference>
<comment type="caution">
    <text evidence="2">The sequence shown here is derived from an EMBL/GenBank/DDBJ whole genome shotgun (WGS) entry which is preliminary data.</text>
</comment>
<organism evidence="2 3">
    <name type="scientific">Pedobacter frigoris</name>
    <dbReference type="NCBI Taxonomy" id="2571272"/>
    <lineage>
        <taxon>Bacteria</taxon>
        <taxon>Pseudomonadati</taxon>
        <taxon>Bacteroidota</taxon>
        <taxon>Sphingobacteriia</taxon>
        <taxon>Sphingobacteriales</taxon>
        <taxon>Sphingobacteriaceae</taxon>
        <taxon>Pedobacter</taxon>
    </lineage>
</organism>
<feature type="signal peptide" evidence="1">
    <location>
        <begin position="1"/>
        <end position="19"/>
    </location>
</feature>
<evidence type="ECO:0008006" key="4">
    <source>
        <dbReference type="Google" id="ProtNLM"/>
    </source>
</evidence>
<name>A0A4U1CLZ5_9SPHI</name>
<evidence type="ECO:0000256" key="1">
    <source>
        <dbReference type="SAM" id="SignalP"/>
    </source>
</evidence>
<dbReference type="SUPFAM" id="SSF56935">
    <property type="entry name" value="Porins"/>
    <property type="match status" value="1"/>
</dbReference>
<evidence type="ECO:0000313" key="2">
    <source>
        <dbReference type="EMBL" id="TKC06240.1"/>
    </source>
</evidence>
<gene>
    <name evidence="2" type="ORF">FA047_13040</name>
</gene>
<feature type="chain" id="PRO_5020540601" description="TonB-dependent receptor" evidence="1">
    <location>
        <begin position="20"/>
        <end position="880"/>
    </location>
</feature>
<keyword evidence="1" id="KW-0732">Signal</keyword>
<protein>
    <recommendedName>
        <fullName evidence="4">TonB-dependent receptor</fullName>
    </recommendedName>
</protein>
<dbReference type="Proteomes" id="UP000307244">
    <property type="component" value="Unassembled WGS sequence"/>
</dbReference>
<evidence type="ECO:0000313" key="3">
    <source>
        <dbReference type="Proteomes" id="UP000307244"/>
    </source>
</evidence>
<reference evidence="2 3" key="1">
    <citation type="submission" date="2019-04" db="EMBL/GenBank/DDBJ databases">
        <title>Pedobacter sp. RP-3-15 sp. nov., isolated from Arctic soil.</title>
        <authorList>
            <person name="Dahal R.H."/>
            <person name="Kim D.-U."/>
        </authorList>
    </citation>
    <scope>NUCLEOTIDE SEQUENCE [LARGE SCALE GENOMIC DNA]</scope>
    <source>
        <strain evidence="2 3">RP-3-15</strain>
    </source>
</reference>
<dbReference type="EMBL" id="SWBQ01000003">
    <property type="protein sequence ID" value="TKC06240.1"/>
    <property type="molecule type" value="Genomic_DNA"/>
</dbReference>
<dbReference type="OrthoDB" id="603275at2"/>
<dbReference type="InterPro" id="IPR008969">
    <property type="entry name" value="CarboxyPept-like_regulatory"/>
</dbReference>
<dbReference type="RefSeq" id="WP_136836499.1">
    <property type="nucleotide sequence ID" value="NZ_SWBQ01000003.1"/>
</dbReference>
<proteinExistence type="predicted"/>